<dbReference type="Pfam" id="PF13670">
    <property type="entry name" value="PepSY_2"/>
    <property type="match status" value="1"/>
</dbReference>
<feature type="signal peptide" evidence="1">
    <location>
        <begin position="1"/>
        <end position="20"/>
    </location>
</feature>
<dbReference type="EMBL" id="CP006912">
    <property type="protein sequence ID" value="AHB47532.1"/>
    <property type="molecule type" value="Genomic_DNA"/>
</dbReference>
<dbReference type="RefSeq" id="WP_023785923.1">
    <property type="nucleotide sequence ID" value="NC_022997.1"/>
</dbReference>
<evidence type="ECO:0000313" key="4">
    <source>
        <dbReference type="Proteomes" id="UP000018542"/>
    </source>
</evidence>
<accession>V5SAS1</accession>
<feature type="domain" description="PepSY" evidence="2">
    <location>
        <begin position="5"/>
        <end position="87"/>
    </location>
</feature>
<protein>
    <submittedName>
        <fullName evidence="3">Signal peptide protein</fullName>
    </submittedName>
</protein>
<keyword evidence="4" id="KW-1185">Reference proteome</keyword>
<feature type="chain" id="PRO_5004741554" evidence="1">
    <location>
        <begin position="21"/>
        <end position="89"/>
    </location>
</feature>
<dbReference type="AlphaFoldDB" id="V5SAS1"/>
<dbReference type="HOGENOM" id="CLU_147864_4_1_5"/>
<gene>
    <name evidence="3" type="ORF">W911_02480</name>
</gene>
<organism evidence="3 4">
    <name type="scientific">Hyphomicrobium nitrativorans NL23</name>
    <dbReference type="NCBI Taxonomy" id="1029756"/>
    <lineage>
        <taxon>Bacteria</taxon>
        <taxon>Pseudomonadati</taxon>
        <taxon>Pseudomonadota</taxon>
        <taxon>Alphaproteobacteria</taxon>
        <taxon>Hyphomicrobiales</taxon>
        <taxon>Hyphomicrobiaceae</taxon>
        <taxon>Hyphomicrobium</taxon>
    </lineage>
</organism>
<evidence type="ECO:0000259" key="2">
    <source>
        <dbReference type="Pfam" id="PF13670"/>
    </source>
</evidence>
<proteinExistence type="predicted"/>
<dbReference type="InterPro" id="IPR025711">
    <property type="entry name" value="PepSY"/>
</dbReference>
<dbReference type="PATRIC" id="fig|1029756.8.peg.527"/>
<reference evidence="3 4" key="1">
    <citation type="journal article" date="2014" name="Genome Announc.">
        <title>Complete Genome Sequence of Hyphomicrobium nitrativorans Strain NL23, a Denitrifying Bacterium Isolated from Biofilm of a Methanol-Fed Denitrification System Treating Seawater at the Montreal Biodome.</title>
        <authorList>
            <person name="Martineau C."/>
            <person name="Villeneuve C."/>
            <person name="Mauffrey F."/>
            <person name="Villemur R."/>
        </authorList>
    </citation>
    <scope>NUCLEOTIDE SEQUENCE [LARGE SCALE GENOMIC DNA]</scope>
    <source>
        <strain evidence="3">NL23</strain>
    </source>
</reference>
<dbReference type="OrthoDB" id="7365433at2"/>
<evidence type="ECO:0000313" key="3">
    <source>
        <dbReference type="EMBL" id="AHB47532.1"/>
    </source>
</evidence>
<evidence type="ECO:0000256" key="1">
    <source>
        <dbReference type="SAM" id="SignalP"/>
    </source>
</evidence>
<dbReference type="KEGG" id="hni:W911_02480"/>
<dbReference type="Proteomes" id="UP000018542">
    <property type="component" value="Chromosome"/>
</dbReference>
<name>V5SAS1_9HYPH</name>
<dbReference type="STRING" id="1029756.W911_02480"/>
<sequence length="89" mass="9635">MKTLLAVSLFTIAAATPAFACDDYGRLNVPANEWLSIPEVIQKLEGQGYKVYEIEVDDGAYEFEATTASGVRVEACAHPATGEVLKGRR</sequence>
<keyword evidence="1" id="KW-0732">Signal</keyword>